<evidence type="ECO:0000313" key="2">
    <source>
        <dbReference type="EMBL" id="EHL29539.1"/>
    </source>
</evidence>
<organism evidence="2 3">
    <name type="scientific">Legionella drancourtii LLAP12</name>
    <dbReference type="NCBI Taxonomy" id="658187"/>
    <lineage>
        <taxon>Bacteria</taxon>
        <taxon>Pseudomonadati</taxon>
        <taxon>Pseudomonadota</taxon>
        <taxon>Gammaproteobacteria</taxon>
        <taxon>Legionellales</taxon>
        <taxon>Legionellaceae</taxon>
        <taxon>Legionella</taxon>
    </lineage>
</organism>
<feature type="region of interest" description="Disordered" evidence="1">
    <location>
        <begin position="272"/>
        <end position="291"/>
    </location>
</feature>
<feature type="region of interest" description="Disordered" evidence="1">
    <location>
        <begin position="1"/>
        <end position="25"/>
    </location>
</feature>
<feature type="compositionally biased region" description="Basic and acidic residues" evidence="1">
    <location>
        <begin position="12"/>
        <end position="25"/>
    </location>
</feature>
<keyword evidence="3" id="KW-1185">Reference proteome</keyword>
<evidence type="ECO:0000313" key="3">
    <source>
        <dbReference type="Proteomes" id="UP000002770"/>
    </source>
</evidence>
<gene>
    <name evidence="2" type="ORF">LDG_8501</name>
</gene>
<dbReference type="EMBL" id="JH413847">
    <property type="protein sequence ID" value="EHL29539.1"/>
    <property type="molecule type" value="Genomic_DNA"/>
</dbReference>
<dbReference type="HOGENOM" id="CLU_955776_0_0_6"/>
<evidence type="ECO:0000256" key="1">
    <source>
        <dbReference type="SAM" id="MobiDB-lite"/>
    </source>
</evidence>
<dbReference type="eggNOG" id="ENOG502Z8Y2">
    <property type="taxonomic scope" value="Bacteria"/>
</dbReference>
<feature type="compositionally biased region" description="Polar residues" evidence="1">
    <location>
        <begin position="1"/>
        <end position="11"/>
    </location>
</feature>
<dbReference type="Proteomes" id="UP000002770">
    <property type="component" value="Unassembled WGS sequence"/>
</dbReference>
<reference evidence="2 3" key="1">
    <citation type="journal article" date="2011" name="BMC Genomics">
        <title>Insight into cross-talk between intra-amoebal pathogens.</title>
        <authorList>
            <person name="Gimenez G."/>
            <person name="Bertelli C."/>
            <person name="Moliner C."/>
            <person name="Robert C."/>
            <person name="Raoult D."/>
            <person name="Fournier P.E."/>
            <person name="Greub G."/>
        </authorList>
    </citation>
    <scope>NUCLEOTIDE SEQUENCE [LARGE SCALE GENOMIC DNA]</scope>
    <source>
        <strain evidence="2 3">LLAP12</strain>
    </source>
</reference>
<protein>
    <submittedName>
        <fullName evidence="2">Uncharacterized protein</fullName>
    </submittedName>
</protein>
<dbReference type="STRING" id="658187.LDG_8501"/>
<dbReference type="AlphaFoldDB" id="G9ET72"/>
<dbReference type="InParanoid" id="G9ET72"/>
<name>G9ET72_9GAMM</name>
<feature type="compositionally biased region" description="Basic and acidic residues" evidence="1">
    <location>
        <begin position="282"/>
        <end position="291"/>
    </location>
</feature>
<sequence>MVTQEILGTTQQERDTSKEELKKEKEQNAQLHVQIQQLELNKTAIDDELQLLQKKLTAAEQQNTFLQEQLQQMQRDKELTATEEIKSLQSQLLTAQVENQKLQAQITRDKENTEKTTLLLQEQLQQKQVDATQIQKQLNNKEEAIASMQELLKSWQSPEEQQALIKIAQLQEKTNAYHAHLNTQKSKKDLLDEKKTAVSMLKNILDKTDELPSQRLKRFQEQLGATAEKLKEHRDPVWQRFFRDCFRIVGLLVSGVAFARMLTGQSSQFFRPSDGENYVESTKSEPKPPSR</sequence>
<proteinExistence type="predicted"/>
<accession>G9ET72</accession>